<dbReference type="EMBL" id="SNWX01000022">
    <property type="protein sequence ID" value="TDO84331.1"/>
    <property type="molecule type" value="Genomic_DNA"/>
</dbReference>
<evidence type="ECO:0000256" key="5">
    <source>
        <dbReference type="ARBA" id="ARBA00022692"/>
    </source>
</evidence>
<sequence>MLVPRYTLFVGKDGFMLKYFKEISKYIGIVFFVILLILPPFAGLSPAGQRALAVFVLVLSFWVTHVLPLSVTSLLGIALLPLLNVMSLEQTFSLFGSKAIFFILGALILASGLYQTGLGSRLAFKIISFSGSSPLKLLYGILFSAAFLSLIMPAHAVAALLLPIVLEVVISLDLKPLESNYGKLLFLTMSWGAVIGGITTYLGGARNLLAVGLLEKHYGISIGFFEWIKYSWPLPTLLLIILAVIIAKFADIDIEDTSSSFEKLKAKSDARGGLSKSEKKMIAILGTVVLSWLFLSQLIDIAITALLGGVLIVAFKVVTWQEVEEYVNWGVILMYGGAVVVASSLVETGVTDWMSERFFSQLEIAPLLFVVLMAIFTSVLTEGVSNVASVAVILPLAYSAAEAYSLNPILLTLSVALSGGLAFLLPMGTPPNAIAFSSGYYEIKDALKWGLLLKVLGWIIYILVARFYWPLIGLDIFV</sequence>
<feature type="transmembrane region" description="Helical" evidence="9">
    <location>
        <begin position="446"/>
        <end position="469"/>
    </location>
</feature>
<feature type="transmembrane region" description="Helical" evidence="9">
    <location>
        <begin position="367"/>
        <end position="398"/>
    </location>
</feature>
<dbReference type="InterPro" id="IPR001898">
    <property type="entry name" value="SLC13A/DASS"/>
</dbReference>
<dbReference type="PANTHER" id="PTHR10283:SF82">
    <property type="entry name" value="SOLUTE CARRIER FAMILY 13 MEMBER 2"/>
    <property type="match status" value="1"/>
</dbReference>
<keyword evidence="7 9" id="KW-0472">Membrane</keyword>
<evidence type="ECO:0000313" key="10">
    <source>
        <dbReference type="EMBL" id="TDO84331.1"/>
    </source>
</evidence>
<reference evidence="10 11" key="1">
    <citation type="submission" date="2019-03" db="EMBL/GenBank/DDBJ databases">
        <title>Subsurface microbial communities from deep shales in Ohio and West Virginia, USA.</title>
        <authorList>
            <person name="Wrighton K."/>
        </authorList>
    </citation>
    <scope>NUCLEOTIDE SEQUENCE [LARGE SCALE GENOMIC DNA]</scope>
    <source>
        <strain evidence="10 11">MA284_T2</strain>
    </source>
</reference>
<evidence type="ECO:0000256" key="6">
    <source>
        <dbReference type="ARBA" id="ARBA00022989"/>
    </source>
</evidence>
<dbReference type="AlphaFoldDB" id="A0A4R6LJT6"/>
<dbReference type="GO" id="GO:0008514">
    <property type="term" value="F:organic anion transmembrane transporter activity"/>
    <property type="evidence" value="ECO:0007669"/>
    <property type="project" value="UniProtKB-ARBA"/>
</dbReference>
<feature type="transmembrane region" description="Helical" evidence="9">
    <location>
        <begin position="232"/>
        <end position="250"/>
    </location>
</feature>
<dbReference type="InterPro" id="IPR030676">
    <property type="entry name" value="CitT-rel"/>
</dbReference>
<keyword evidence="5 9" id="KW-0812">Transmembrane</keyword>
<gene>
    <name evidence="10" type="ORF">DFR79_1229</name>
</gene>
<proteinExistence type="inferred from homology"/>
<dbReference type="Proteomes" id="UP000295064">
    <property type="component" value="Unassembled WGS sequence"/>
</dbReference>
<protein>
    <recommendedName>
        <fullName evidence="4">Sodium-dependent dicarboxylate transporter SdcS</fullName>
    </recommendedName>
    <alternativeName>
        <fullName evidence="8">Na(+)/dicarboxylate symporter</fullName>
    </alternativeName>
</protein>
<evidence type="ECO:0000256" key="1">
    <source>
        <dbReference type="ARBA" id="ARBA00004141"/>
    </source>
</evidence>
<comment type="subcellular location">
    <subcellularLocation>
        <location evidence="1">Membrane</location>
        <topology evidence="1">Multi-pass membrane protein</topology>
    </subcellularLocation>
</comment>
<feature type="transmembrane region" description="Helical" evidence="9">
    <location>
        <begin position="92"/>
        <end position="114"/>
    </location>
</feature>
<comment type="similarity">
    <text evidence="2">Belongs to the SLC13A/DASS transporter (TC 2.A.47) family. NADC subfamily.</text>
</comment>
<feature type="transmembrane region" description="Helical" evidence="9">
    <location>
        <begin position="326"/>
        <end position="346"/>
    </location>
</feature>
<dbReference type="NCBIfam" id="TIGR00785">
    <property type="entry name" value="dass"/>
    <property type="match status" value="1"/>
</dbReference>
<name>A0A4R6LJT6_9FIRM</name>
<feature type="transmembrane region" description="Helical" evidence="9">
    <location>
        <begin position="184"/>
        <end position="204"/>
    </location>
</feature>
<evidence type="ECO:0000313" key="11">
    <source>
        <dbReference type="Proteomes" id="UP000295064"/>
    </source>
</evidence>
<comment type="similarity">
    <text evidence="3">Belongs to the SLC13A/DASS transporter (TC 2.A.47) family. DIT1 subfamily.</text>
</comment>
<dbReference type="Pfam" id="PF00939">
    <property type="entry name" value="Na_sulph_symp"/>
    <property type="match status" value="1"/>
</dbReference>
<keyword evidence="6 9" id="KW-1133">Transmembrane helix</keyword>
<feature type="transmembrane region" description="Helical" evidence="9">
    <location>
        <begin position="281"/>
        <end position="314"/>
    </location>
</feature>
<dbReference type="GO" id="GO:1905039">
    <property type="term" value="P:carboxylic acid transmembrane transport"/>
    <property type="evidence" value="ECO:0007669"/>
    <property type="project" value="UniProtKB-ARBA"/>
</dbReference>
<evidence type="ECO:0000256" key="2">
    <source>
        <dbReference type="ARBA" id="ARBA00006772"/>
    </source>
</evidence>
<feature type="transmembrane region" description="Helical" evidence="9">
    <location>
        <begin position="126"/>
        <end position="148"/>
    </location>
</feature>
<dbReference type="GO" id="GO:0005886">
    <property type="term" value="C:plasma membrane"/>
    <property type="evidence" value="ECO:0007669"/>
    <property type="project" value="TreeGrafter"/>
</dbReference>
<comment type="caution">
    <text evidence="10">The sequence shown here is derived from an EMBL/GenBank/DDBJ whole genome shotgun (WGS) entry which is preliminary data.</text>
</comment>
<dbReference type="PANTHER" id="PTHR10283">
    <property type="entry name" value="SOLUTE CARRIER FAMILY 13 MEMBER"/>
    <property type="match status" value="1"/>
</dbReference>
<feature type="transmembrane region" description="Helical" evidence="9">
    <location>
        <begin position="51"/>
        <end position="80"/>
    </location>
</feature>
<feature type="transmembrane region" description="Helical" evidence="9">
    <location>
        <begin position="26"/>
        <end position="44"/>
    </location>
</feature>
<organism evidence="10 11">
    <name type="scientific">Halanaerobium saccharolyticum</name>
    <dbReference type="NCBI Taxonomy" id="43595"/>
    <lineage>
        <taxon>Bacteria</taxon>
        <taxon>Bacillati</taxon>
        <taxon>Bacillota</taxon>
        <taxon>Clostridia</taxon>
        <taxon>Halanaerobiales</taxon>
        <taxon>Halanaerobiaceae</taxon>
        <taxon>Halanaerobium</taxon>
    </lineage>
</organism>
<dbReference type="PIRSF" id="PIRSF002457">
    <property type="entry name" value="DASS"/>
    <property type="match status" value="1"/>
</dbReference>
<accession>A0A4R6LJT6</accession>
<evidence type="ECO:0000256" key="9">
    <source>
        <dbReference type="SAM" id="Phobius"/>
    </source>
</evidence>
<evidence type="ECO:0000256" key="4">
    <source>
        <dbReference type="ARBA" id="ARBA00020150"/>
    </source>
</evidence>
<evidence type="ECO:0000256" key="7">
    <source>
        <dbReference type="ARBA" id="ARBA00023136"/>
    </source>
</evidence>
<evidence type="ECO:0000256" key="8">
    <source>
        <dbReference type="ARBA" id="ARBA00031174"/>
    </source>
</evidence>
<evidence type="ECO:0000256" key="3">
    <source>
        <dbReference type="ARBA" id="ARBA00007349"/>
    </source>
</evidence>